<keyword evidence="2" id="KW-0238">DNA-binding</keyword>
<dbReference type="Pfam" id="PF00392">
    <property type="entry name" value="GntR"/>
    <property type="match status" value="1"/>
</dbReference>
<dbReference type="GO" id="GO:0003677">
    <property type="term" value="F:DNA binding"/>
    <property type="evidence" value="ECO:0007669"/>
    <property type="project" value="UniProtKB-KW"/>
</dbReference>
<dbReference type="PROSITE" id="PS50949">
    <property type="entry name" value="HTH_GNTR"/>
    <property type="match status" value="1"/>
</dbReference>
<dbReference type="EMBL" id="QGGW01000002">
    <property type="protein sequence ID" value="PWK61361.1"/>
    <property type="molecule type" value="Genomic_DNA"/>
</dbReference>
<dbReference type="SUPFAM" id="SSF46785">
    <property type="entry name" value="Winged helix' DNA-binding domain"/>
    <property type="match status" value="1"/>
</dbReference>
<dbReference type="GO" id="GO:0003700">
    <property type="term" value="F:DNA-binding transcription factor activity"/>
    <property type="evidence" value="ECO:0007669"/>
    <property type="project" value="InterPro"/>
</dbReference>
<evidence type="ECO:0000256" key="2">
    <source>
        <dbReference type="ARBA" id="ARBA00023125"/>
    </source>
</evidence>
<evidence type="ECO:0000313" key="6">
    <source>
        <dbReference type="EMBL" id="PWK61361.1"/>
    </source>
</evidence>
<keyword evidence="3" id="KW-0804">Transcription</keyword>
<sequence>MSLEFRSLKRSDELRDELEEEILTGVLRPGKRLEEAQLADRFGVSRTPIREALLQLAANGLVEFRPRRGAIVVEIGPRQLMEMFDVMAELESMCARLAARRVTDDALEQITAAHEACLKAAAEKDINEYYDTNEVFHARIRQASQNEFLMEQATNLQKRLKPYRRMQLRARDRIRASLQEHQRIADAIAAGDADSAGAEMRDHVALMGERFTTLIASLDASKASQDDVSAENSAVQTTPTRRATSTR</sequence>
<evidence type="ECO:0000259" key="5">
    <source>
        <dbReference type="PROSITE" id="PS50949"/>
    </source>
</evidence>
<dbReference type="InterPro" id="IPR036390">
    <property type="entry name" value="WH_DNA-bd_sf"/>
</dbReference>
<dbReference type="SUPFAM" id="SSF48008">
    <property type="entry name" value="GntR ligand-binding domain-like"/>
    <property type="match status" value="1"/>
</dbReference>
<dbReference type="CDD" id="cd07377">
    <property type="entry name" value="WHTH_GntR"/>
    <property type="match status" value="1"/>
</dbReference>
<evidence type="ECO:0000256" key="1">
    <source>
        <dbReference type="ARBA" id="ARBA00023015"/>
    </source>
</evidence>
<keyword evidence="1" id="KW-0805">Transcription regulation</keyword>
<dbReference type="InterPro" id="IPR000524">
    <property type="entry name" value="Tscrpt_reg_HTH_GntR"/>
</dbReference>
<dbReference type="Pfam" id="PF07729">
    <property type="entry name" value="FCD"/>
    <property type="match status" value="1"/>
</dbReference>
<dbReference type="AlphaFoldDB" id="A0A316H1Y3"/>
<feature type="compositionally biased region" description="Polar residues" evidence="4">
    <location>
        <begin position="222"/>
        <end position="247"/>
    </location>
</feature>
<feature type="region of interest" description="Disordered" evidence="4">
    <location>
        <begin position="221"/>
        <end position="247"/>
    </location>
</feature>
<dbReference type="InterPro" id="IPR011711">
    <property type="entry name" value="GntR_C"/>
</dbReference>
<gene>
    <name evidence="6" type="ORF">C7455_10246</name>
</gene>
<comment type="caution">
    <text evidence="6">The sequence shown here is derived from an EMBL/GenBank/DDBJ whole genome shotgun (WGS) entry which is preliminary data.</text>
</comment>
<dbReference type="Gene3D" id="1.20.120.530">
    <property type="entry name" value="GntR ligand-binding domain-like"/>
    <property type="match status" value="1"/>
</dbReference>
<name>A0A316H1Y3_9RHOB</name>
<dbReference type="PANTHER" id="PTHR43537">
    <property type="entry name" value="TRANSCRIPTIONAL REGULATOR, GNTR FAMILY"/>
    <property type="match status" value="1"/>
</dbReference>
<dbReference type="SMART" id="SM00895">
    <property type="entry name" value="FCD"/>
    <property type="match status" value="1"/>
</dbReference>
<evidence type="ECO:0000256" key="4">
    <source>
        <dbReference type="SAM" id="MobiDB-lite"/>
    </source>
</evidence>
<evidence type="ECO:0000313" key="7">
    <source>
        <dbReference type="Proteomes" id="UP000245708"/>
    </source>
</evidence>
<feature type="domain" description="HTH gntR-type" evidence="5">
    <location>
        <begin position="8"/>
        <end position="75"/>
    </location>
</feature>
<protein>
    <submittedName>
        <fullName evidence="6">GntR family transcriptional regulator</fullName>
    </submittedName>
</protein>
<dbReference type="SMART" id="SM00345">
    <property type="entry name" value="HTH_GNTR"/>
    <property type="match status" value="1"/>
</dbReference>
<accession>A0A316H1Y3</accession>
<organism evidence="6 7">
    <name type="scientific">Roseicyclus mahoneyensis</name>
    <dbReference type="NCBI Taxonomy" id="164332"/>
    <lineage>
        <taxon>Bacteria</taxon>
        <taxon>Pseudomonadati</taxon>
        <taxon>Pseudomonadota</taxon>
        <taxon>Alphaproteobacteria</taxon>
        <taxon>Rhodobacterales</taxon>
        <taxon>Roseobacteraceae</taxon>
        <taxon>Roseicyclus</taxon>
    </lineage>
</organism>
<evidence type="ECO:0000256" key="3">
    <source>
        <dbReference type="ARBA" id="ARBA00023163"/>
    </source>
</evidence>
<dbReference type="Proteomes" id="UP000245708">
    <property type="component" value="Unassembled WGS sequence"/>
</dbReference>
<keyword evidence="7" id="KW-1185">Reference proteome</keyword>
<proteinExistence type="predicted"/>
<dbReference type="Gene3D" id="1.10.10.10">
    <property type="entry name" value="Winged helix-like DNA-binding domain superfamily/Winged helix DNA-binding domain"/>
    <property type="match status" value="1"/>
</dbReference>
<dbReference type="InterPro" id="IPR008920">
    <property type="entry name" value="TF_FadR/GntR_C"/>
</dbReference>
<dbReference type="PRINTS" id="PR00035">
    <property type="entry name" value="HTHGNTR"/>
</dbReference>
<reference evidence="6 7" key="1">
    <citation type="submission" date="2018-05" db="EMBL/GenBank/DDBJ databases">
        <title>Genomic Encyclopedia of Type Strains, Phase IV (KMG-IV): sequencing the most valuable type-strain genomes for metagenomic binning, comparative biology and taxonomic classification.</title>
        <authorList>
            <person name="Goeker M."/>
        </authorList>
    </citation>
    <scope>NUCLEOTIDE SEQUENCE [LARGE SCALE GENOMIC DNA]</scope>
    <source>
        <strain evidence="6 7">DSM 16097</strain>
    </source>
</reference>
<dbReference type="PANTHER" id="PTHR43537:SF49">
    <property type="entry name" value="TRANSCRIPTIONAL REGULATORY PROTEIN"/>
    <property type="match status" value="1"/>
</dbReference>
<dbReference type="OrthoDB" id="7620579at2"/>
<dbReference type="InterPro" id="IPR036388">
    <property type="entry name" value="WH-like_DNA-bd_sf"/>
</dbReference>